<feature type="transmembrane region" description="Helical" evidence="2">
    <location>
        <begin position="1287"/>
        <end position="1313"/>
    </location>
</feature>
<feature type="chain" id="PRO_5009583290" description="Ig-like domain-containing protein" evidence="3">
    <location>
        <begin position="35"/>
        <end position="1318"/>
    </location>
</feature>
<evidence type="ECO:0000256" key="3">
    <source>
        <dbReference type="SAM" id="SignalP"/>
    </source>
</evidence>
<comment type="caution">
    <text evidence="4">The sequence shown here is derived from an EMBL/GenBank/DDBJ whole genome shotgun (WGS) entry which is preliminary data.</text>
</comment>
<dbReference type="Gene3D" id="2.60.40.10">
    <property type="entry name" value="Immunoglobulins"/>
    <property type="match status" value="1"/>
</dbReference>
<keyword evidence="3" id="KW-0732">Signal</keyword>
<keyword evidence="2" id="KW-0472">Membrane</keyword>
<keyword evidence="2" id="KW-0812">Transmembrane</keyword>
<accession>A0A1G2IXE7</accession>
<protein>
    <recommendedName>
        <fullName evidence="6">Ig-like domain-containing protein</fullName>
    </recommendedName>
</protein>
<sequence>MSRPSNTIKKFLFSAVFTIAVLAGVFGFASNAFTDTYETSGTLVSQNLLSGQNVASIDAFGYDATIPAGTSLKVRFSRNGYWWYNSAGVANEYDTLLDGDHLAEIAAFDLSALNWAEPYFLYEISLETTSSSDSPVLNAINLFWTEGSASYTYETSATLNSINLLSGQTVTRISSFSYNASAIPAGTGITVQFSQDNSAWYNSAGVLDGSNTLSVGSNSIDLSALNWTTANFYYKMALTSDNSDTPVLDSVALNYAPPTDAYWVGGTGNWSDATNHWASTSGGTPDASNLPVATTNVYFDASSGGGTAIIDSAVEVANFTMDTGNTTSVTLGAVLTVSGNLTITTGTLTDAGFNLNVAGNFANSGTYTATGTITFVGDADSAADTYTIDTGGSNLYNLTMNLTDDVDTLQTTDSDPLMIAGNMTLTNGIFDNATNNNNLTVNGNIFFATVDTYSKGTGTITLGGTSGTQTINFLDKAVEDIVINSAGATKQFTDGVTTDSFNATAGTVDFNGQAITTTTDGGASGNFTIGTGAQVTGDGLGGSTLTVGGNLSLNGELGDLLDLTEDSTTWYLNTTGTAQADYVNVSYSNADGGTAITQTNSTDSNNNSNWLFNFAPNAPTLVSPANDSNTNDNTPTLSANYSDNDSADTGTTNYRISSSSLADCVNNINVVASGTSSATPDNNENTTYTPSSAIGSDATYYWCSQNNDGTETSSWTQMGSFTLDTAVPTTAATATRAANVITTSLSCADNEGGTGCAATYYCRDTSNTCTPTTAYTTPVTYQIYEPTYFRYYSIDSASNAGSIASTQSTMVGGQAVTTTTTYTPPPPAGEKPETAPNLIQQVAQQVTQQIQNIGEAISNLKLQISNSPQVVYPPIVESVPVKTPEALQNLKIMSVNPLGIFNLSQIESTVGFYANKLPQLKQTLDALAIDANKLSDTKKLSQTELYLPGLTQTVLTQAEIIKLNQVSNTNQPPVAEIASQSQKKLSETESLQAKGLASVKGIPLAEMGAKALEKMPSNIVFARTSGGLIDFSSALNVDNKGIAKQTVRTISGKPVELIMKSDGPAKKVTGLITLKNLAKADTSSLRGGQQSDAAISQHWIASLLASLAPRNDTSVAKSAGLLVQKFEYAEVKPGVFKADFNAPTAEGEYQIATVAEYENASVVSTQTNLTLLVDPEGYVFRQTADGKLRIEKATVSIYWLNPEANPPSPKATAGKYELWPAEKFLQKNPIVTNDTGKYSFLVPQGKYYLTASAQNYQNFQSDIFEVKEDNGIRMDIELKKKTFFPDWLNWQAIIALLLFLVIVLIIVMFVYFVKKSKI</sequence>
<dbReference type="Gene3D" id="2.60.40.1120">
    <property type="entry name" value="Carboxypeptidase-like, regulatory domain"/>
    <property type="match status" value="1"/>
</dbReference>
<organism evidence="4 5">
    <name type="scientific">Candidatus Staskawiczbacteria bacterium RIFOXYB1_FULL_37_44</name>
    <dbReference type="NCBI Taxonomy" id="1802223"/>
    <lineage>
        <taxon>Bacteria</taxon>
        <taxon>Candidatus Staskawicziibacteriota</taxon>
    </lineage>
</organism>
<keyword evidence="2" id="KW-1133">Transmembrane helix</keyword>
<dbReference type="STRING" id="1802223.A2358_03630"/>
<evidence type="ECO:0000256" key="1">
    <source>
        <dbReference type="SAM" id="MobiDB-lite"/>
    </source>
</evidence>
<feature type="region of interest" description="Disordered" evidence="1">
    <location>
        <begin position="625"/>
        <end position="647"/>
    </location>
</feature>
<dbReference type="InterPro" id="IPR013783">
    <property type="entry name" value="Ig-like_fold"/>
</dbReference>
<evidence type="ECO:0000313" key="4">
    <source>
        <dbReference type="EMBL" id="OGZ79525.1"/>
    </source>
</evidence>
<name>A0A1G2IXE7_9BACT</name>
<evidence type="ECO:0000256" key="2">
    <source>
        <dbReference type="SAM" id="Phobius"/>
    </source>
</evidence>
<dbReference type="InterPro" id="IPR008969">
    <property type="entry name" value="CarboxyPept-like_regulatory"/>
</dbReference>
<dbReference type="Proteomes" id="UP000178650">
    <property type="component" value="Unassembled WGS sequence"/>
</dbReference>
<proteinExistence type="predicted"/>
<feature type="signal peptide" evidence="3">
    <location>
        <begin position="1"/>
        <end position="34"/>
    </location>
</feature>
<gene>
    <name evidence="4" type="ORF">A2358_03630</name>
</gene>
<dbReference type="EMBL" id="MHPJ01000002">
    <property type="protein sequence ID" value="OGZ79525.1"/>
    <property type="molecule type" value="Genomic_DNA"/>
</dbReference>
<evidence type="ECO:0008006" key="6">
    <source>
        <dbReference type="Google" id="ProtNLM"/>
    </source>
</evidence>
<evidence type="ECO:0000313" key="5">
    <source>
        <dbReference type="Proteomes" id="UP000178650"/>
    </source>
</evidence>
<dbReference type="SUPFAM" id="SSF49464">
    <property type="entry name" value="Carboxypeptidase regulatory domain-like"/>
    <property type="match status" value="1"/>
</dbReference>
<reference evidence="4 5" key="1">
    <citation type="journal article" date="2016" name="Nat. Commun.">
        <title>Thousands of microbial genomes shed light on interconnected biogeochemical processes in an aquifer system.</title>
        <authorList>
            <person name="Anantharaman K."/>
            <person name="Brown C.T."/>
            <person name="Hug L.A."/>
            <person name="Sharon I."/>
            <person name="Castelle C.J."/>
            <person name="Probst A.J."/>
            <person name="Thomas B.C."/>
            <person name="Singh A."/>
            <person name="Wilkins M.J."/>
            <person name="Karaoz U."/>
            <person name="Brodie E.L."/>
            <person name="Williams K.H."/>
            <person name="Hubbard S.S."/>
            <person name="Banfield J.F."/>
        </authorList>
    </citation>
    <scope>NUCLEOTIDE SEQUENCE [LARGE SCALE GENOMIC DNA]</scope>
</reference>